<dbReference type="AlphaFoldDB" id="A0A453REZ5"/>
<name>A0A453REZ5_AEGTS</name>
<evidence type="ECO:0008006" key="3">
    <source>
        <dbReference type="Google" id="ProtNLM"/>
    </source>
</evidence>
<accession>A0A453REZ5</accession>
<organism evidence="1 2">
    <name type="scientific">Aegilops tauschii subsp. strangulata</name>
    <name type="common">Goatgrass</name>
    <dbReference type="NCBI Taxonomy" id="200361"/>
    <lineage>
        <taxon>Eukaryota</taxon>
        <taxon>Viridiplantae</taxon>
        <taxon>Streptophyta</taxon>
        <taxon>Embryophyta</taxon>
        <taxon>Tracheophyta</taxon>
        <taxon>Spermatophyta</taxon>
        <taxon>Magnoliopsida</taxon>
        <taxon>Liliopsida</taxon>
        <taxon>Poales</taxon>
        <taxon>Poaceae</taxon>
        <taxon>BOP clade</taxon>
        <taxon>Pooideae</taxon>
        <taxon>Triticodae</taxon>
        <taxon>Triticeae</taxon>
        <taxon>Triticinae</taxon>
        <taxon>Aegilops</taxon>
    </lineage>
</organism>
<reference evidence="1" key="5">
    <citation type="journal article" date="2021" name="G3 (Bethesda)">
        <title>Aegilops tauschii genome assembly Aet v5.0 features greater sequence contiguity and improved annotation.</title>
        <authorList>
            <person name="Wang L."/>
            <person name="Zhu T."/>
            <person name="Rodriguez J.C."/>
            <person name="Deal K.R."/>
            <person name="Dubcovsky J."/>
            <person name="McGuire P.E."/>
            <person name="Lux T."/>
            <person name="Spannagl M."/>
            <person name="Mayer K.F.X."/>
            <person name="Baldrich P."/>
            <person name="Meyers B.C."/>
            <person name="Huo N."/>
            <person name="Gu Y.Q."/>
            <person name="Zhou H."/>
            <person name="Devos K.M."/>
            <person name="Bennetzen J.L."/>
            <person name="Unver T."/>
            <person name="Budak H."/>
            <person name="Gulick P.J."/>
            <person name="Galiba G."/>
            <person name="Kalapos B."/>
            <person name="Nelson D.R."/>
            <person name="Li P."/>
            <person name="You F.M."/>
            <person name="Luo M.C."/>
            <person name="Dvorak J."/>
        </authorList>
    </citation>
    <scope>NUCLEOTIDE SEQUENCE [LARGE SCALE GENOMIC DNA]</scope>
    <source>
        <strain evidence="1">cv. AL8/78</strain>
    </source>
</reference>
<keyword evidence="2" id="KW-1185">Reference proteome</keyword>
<dbReference type="EnsemblPlants" id="AET7Gv20564900.69">
    <property type="protein sequence ID" value="AET7Gv20564900.69"/>
    <property type="gene ID" value="AET7Gv20564900"/>
</dbReference>
<evidence type="ECO:0000313" key="2">
    <source>
        <dbReference type="Proteomes" id="UP000015105"/>
    </source>
</evidence>
<reference evidence="1" key="4">
    <citation type="submission" date="2019-03" db="UniProtKB">
        <authorList>
            <consortium name="EnsemblPlants"/>
        </authorList>
    </citation>
    <scope>IDENTIFICATION</scope>
</reference>
<reference evidence="2" key="1">
    <citation type="journal article" date="2014" name="Science">
        <title>Ancient hybridizations among the ancestral genomes of bread wheat.</title>
        <authorList>
            <consortium name="International Wheat Genome Sequencing Consortium,"/>
            <person name="Marcussen T."/>
            <person name="Sandve S.R."/>
            <person name="Heier L."/>
            <person name="Spannagl M."/>
            <person name="Pfeifer M."/>
            <person name="Jakobsen K.S."/>
            <person name="Wulff B.B."/>
            <person name="Steuernagel B."/>
            <person name="Mayer K.F."/>
            <person name="Olsen O.A."/>
        </authorList>
    </citation>
    <scope>NUCLEOTIDE SEQUENCE [LARGE SCALE GENOMIC DNA]</scope>
    <source>
        <strain evidence="2">cv. AL8/78</strain>
    </source>
</reference>
<reference evidence="1" key="3">
    <citation type="journal article" date="2017" name="Nature">
        <title>Genome sequence of the progenitor of the wheat D genome Aegilops tauschii.</title>
        <authorList>
            <person name="Luo M.C."/>
            <person name="Gu Y.Q."/>
            <person name="Puiu D."/>
            <person name="Wang H."/>
            <person name="Twardziok S.O."/>
            <person name="Deal K.R."/>
            <person name="Huo N."/>
            <person name="Zhu T."/>
            <person name="Wang L."/>
            <person name="Wang Y."/>
            <person name="McGuire P.E."/>
            <person name="Liu S."/>
            <person name="Long H."/>
            <person name="Ramasamy R.K."/>
            <person name="Rodriguez J.C."/>
            <person name="Van S.L."/>
            <person name="Yuan L."/>
            <person name="Wang Z."/>
            <person name="Xia Z."/>
            <person name="Xiao L."/>
            <person name="Anderson O.D."/>
            <person name="Ouyang S."/>
            <person name="Liang Y."/>
            <person name="Zimin A.V."/>
            <person name="Pertea G."/>
            <person name="Qi P."/>
            <person name="Bennetzen J.L."/>
            <person name="Dai X."/>
            <person name="Dawson M.W."/>
            <person name="Muller H.G."/>
            <person name="Kugler K."/>
            <person name="Rivarola-Duarte L."/>
            <person name="Spannagl M."/>
            <person name="Mayer K.F.X."/>
            <person name="Lu F.H."/>
            <person name="Bevan M.W."/>
            <person name="Leroy P."/>
            <person name="Li P."/>
            <person name="You F.M."/>
            <person name="Sun Q."/>
            <person name="Liu Z."/>
            <person name="Lyons E."/>
            <person name="Wicker T."/>
            <person name="Salzberg S.L."/>
            <person name="Devos K.M."/>
            <person name="Dvorak J."/>
        </authorList>
    </citation>
    <scope>NUCLEOTIDE SEQUENCE [LARGE SCALE GENOMIC DNA]</scope>
    <source>
        <strain evidence="1">cv. AL8/78</strain>
    </source>
</reference>
<sequence length="39" mass="4516">MTAHSCRVVRRAPEERSYHISYQLFSGSSPLHISNHTFI</sequence>
<dbReference type="EnsemblPlants" id="AET7Gv20564900.67">
    <property type="protein sequence ID" value="AET7Gv20564900.67"/>
    <property type="gene ID" value="AET7Gv20564900"/>
</dbReference>
<reference evidence="2" key="2">
    <citation type="journal article" date="2017" name="Nat. Plants">
        <title>The Aegilops tauschii genome reveals multiple impacts of transposons.</title>
        <authorList>
            <person name="Zhao G."/>
            <person name="Zou C."/>
            <person name="Li K."/>
            <person name="Wang K."/>
            <person name="Li T."/>
            <person name="Gao L."/>
            <person name="Zhang X."/>
            <person name="Wang H."/>
            <person name="Yang Z."/>
            <person name="Liu X."/>
            <person name="Jiang W."/>
            <person name="Mao L."/>
            <person name="Kong X."/>
            <person name="Jiao Y."/>
            <person name="Jia J."/>
        </authorList>
    </citation>
    <scope>NUCLEOTIDE SEQUENCE [LARGE SCALE GENOMIC DNA]</scope>
    <source>
        <strain evidence="2">cv. AL8/78</strain>
    </source>
</reference>
<dbReference type="Gramene" id="AET7Gv20564900.67">
    <property type="protein sequence ID" value="AET7Gv20564900.67"/>
    <property type="gene ID" value="AET7Gv20564900"/>
</dbReference>
<evidence type="ECO:0000313" key="1">
    <source>
        <dbReference type="EnsemblPlants" id="AET7Gv20564900.67"/>
    </source>
</evidence>
<proteinExistence type="predicted"/>
<dbReference type="Gene3D" id="3.40.850.10">
    <property type="entry name" value="Kinesin motor domain"/>
    <property type="match status" value="1"/>
</dbReference>
<dbReference type="InterPro" id="IPR036961">
    <property type="entry name" value="Kinesin_motor_dom_sf"/>
</dbReference>
<dbReference type="Proteomes" id="UP000015105">
    <property type="component" value="Chromosome 7D"/>
</dbReference>
<protein>
    <recommendedName>
        <fullName evidence="3">Myosin motor domain-containing protein</fullName>
    </recommendedName>
</protein>
<dbReference type="Gramene" id="AET7Gv20564900.69">
    <property type="protein sequence ID" value="AET7Gv20564900.69"/>
    <property type="gene ID" value="AET7Gv20564900"/>
</dbReference>